<proteinExistence type="predicted"/>
<feature type="transmembrane region" description="Helical" evidence="6">
    <location>
        <begin position="205"/>
        <end position="229"/>
    </location>
</feature>
<dbReference type="PANTHER" id="PTHR23501:SF191">
    <property type="entry name" value="VACUOLAR BASIC AMINO ACID TRANSPORTER 4"/>
    <property type="match status" value="1"/>
</dbReference>
<dbReference type="GO" id="GO:0022857">
    <property type="term" value="F:transmembrane transporter activity"/>
    <property type="evidence" value="ECO:0007669"/>
    <property type="project" value="InterPro"/>
</dbReference>
<dbReference type="Proteomes" id="UP001212997">
    <property type="component" value="Unassembled WGS sequence"/>
</dbReference>
<feature type="transmembrane region" description="Helical" evidence="6">
    <location>
        <begin position="77"/>
        <end position="95"/>
    </location>
</feature>
<feature type="transmembrane region" description="Helical" evidence="6">
    <location>
        <begin position="351"/>
        <end position="376"/>
    </location>
</feature>
<keyword evidence="9" id="KW-1185">Reference proteome</keyword>
<dbReference type="PANTHER" id="PTHR23501">
    <property type="entry name" value="MAJOR FACILITATOR SUPERFAMILY"/>
    <property type="match status" value="1"/>
</dbReference>
<feature type="transmembrane region" description="Helical" evidence="6">
    <location>
        <begin position="235"/>
        <end position="255"/>
    </location>
</feature>
<feature type="transmembrane region" description="Helical" evidence="6">
    <location>
        <begin position="421"/>
        <end position="443"/>
    </location>
</feature>
<feature type="transmembrane region" description="Helical" evidence="6">
    <location>
        <begin position="276"/>
        <end position="296"/>
    </location>
</feature>
<feature type="domain" description="Major facilitator superfamily (MFS) profile" evidence="7">
    <location>
        <begin position="82"/>
        <end position="548"/>
    </location>
</feature>
<dbReference type="Pfam" id="PF07690">
    <property type="entry name" value="MFS_1"/>
    <property type="match status" value="1"/>
</dbReference>
<dbReference type="PROSITE" id="PS50850">
    <property type="entry name" value="MFS"/>
    <property type="match status" value="1"/>
</dbReference>
<evidence type="ECO:0000256" key="5">
    <source>
        <dbReference type="ARBA" id="ARBA00023136"/>
    </source>
</evidence>
<evidence type="ECO:0000256" key="4">
    <source>
        <dbReference type="ARBA" id="ARBA00022989"/>
    </source>
</evidence>
<organism evidence="8 9">
    <name type="scientific">Meripilus lineatus</name>
    <dbReference type="NCBI Taxonomy" id="2056292"/>
    <lineage>
        <taxon>Eukaryota</taxon>
        <taxon>Fungi</taxon>
        <taxon>Dikarya</taxon>
        <taxon>Basidiomycota</taxon>
        <taxon>Agaricomycotina</taxon>
        <taxon>Agaricomycetes</taxon>
        <taxon>Polyporales</taxon>
        <taxon>Meripilaceae</taxon>
        <taxon>Meripilus</taxon>
    </lineage>
</organism>
<feature type="transmembrane region" description="Helical" evidence="6">
    <location>
        <begin position="147"/>
        <end position="165"/>
    </location>
</feature>
<keyword evidence="4 6" id="KW-1133">Transmembrane helix</keyword>
<feature type="transmembrane region" description="Helical" evidence="6">
    <location>
        <begin position="388"/>
        <end position="409"/>
    </location>
</feature>
<dbReference type="AlphaFoldDB" id="A0AAD5UXR2"/>
<evidence type="ECO:0000256" key="2">
    <source>
        <dbReference type="ARBA" id="ARBA00022448"/>
    </source>
</evidence>
<protein>
    <recommendedName>
        <fullName evidence="7">Major facilitator superfamily (MFS) profile domain-containing protein</fullName>
    </recommendedName>
</protein>
<gene>
    <name evidence="8" type="ORF">NLI96_g9098</name>
</gene>
<sequence length="581" mass="61091">MTQGSNSVCDVEASDNREAAALSSGAHCRIVEVEASPENGTIGRTDGSLTHEDPSTHNLPTLISGTTYEKFDEMSNLRVGIILMSLGLCTFLYAIEQTIVATAVSDIGAGVRATGSLTWITTSYLLTTTVIQPITGRLSDVFGAKSMLLVGVWVFIVGNIIAGTARTLQQLVAGRLLSGVGGAGLLSLSTIIVSQLTHERQRGSYLNLINLVFIVADSLGPIIGGLLAASGHWQWIFLLNAPFGPIVTLVLIYAVHFRASKPQHLGLRVALQSLDVMGMSLLVASLTLLIVALNLGGDAYTWDSKITIGLFVGSACSFIGFIVAENFATLPVIPMELFVSLKWRNVSIMTVFLQVTGRTSVLSAALVIPFLLMAALSSTITNNIASKFGLVRPIFLASLAVLPVGMGLMSTLNRGSSIGQIVGYTLICGVGFGSGTQVTVVMAQAGLPSDLLPTVTAFISATPNLGGVLGVGIIGTVINSAFRKHLSNAVSGADLPHINDAVLASQDPKFGQQVIASYVAAFQLGFRILAGIAVFKFILCLGLKRVVLDDGKVMADQIGMTGLKNEGVKVEEHKTDKISSF</sequence>
<reference evidence="8" key="1">
    <citation type="submission" date="2022-07" db="EMBL/GenBank/DDBJ databases">
        <title>Genome Sequence of Physisporinus lineatus.</title>
        <authorList>
            <person name="Buettner E."/>
        </authorList>
    </citation>
    <scope>NUCLEOTIDE SEQUENCE</scope>
    <source>
        <strain evidence="8">VT162</strain>
    </source>
</reference>
<keyword evidence="5 6" id="KW-0472">Membrane</keyword>
<dbReference type="InterPro" id="IPR020846">
    <property type="entry name" value="MFS_dom"/>
</dbReference>
<comment type="caution">
    <text evidence="8">The sequence shown here is derived from an EMBL/GenBank/DDBJ whole genome shotgun (WGS) entry which is preliminary data.</text>
</comment>
<accession>A0AAD5UXR2</accession>
<keyword evidence="2" id="KW-0813">Transport</keyword>
<evidence type="ECO:0000256" key="1">
    <source>
        <dbReference type="ARBA" id="ARBA00004127"/>
    </source>
</evidence>
<comment type="subcellular location">
    <subcellularLocation>
        <location evidence="1">Endomembrane system</location>
        <topology evidence="1">Multi-pass membrane protein</topology>
    </subcellularLocation>
</comment>
<dbReference type="PRINTS" id="PR01036">
    <property type="entry name" value="TCRTETB"/>
</dbReference>
<name>A0AAD5UXR2_9APHY</name>
<dbReference type="GO" id="GO:0012505">
    <property type="term" value="C:endomembrane system"/>
    <property type="evidence" value="ECO:0007669"/>
    <property type="project" value="UniProtKB-SubCell"/>
</dbReference>
<evidence type="ECO:0000256" key="3">
    <source>
        <dbReference type="ARBA" id="ARBA00022692"/>
    </source>
</evidence>
<evidence type="ECO:0000256" key="6">
    <source>
        <dbReference type="SAM" id="Phobius"/>
    </source>
</evidence>
<dbReference type="Gene3D" id="1.20.1720.10">
    <property type="entry name" value="Multidrug resistance protein D"/>
    <property type="match status" value="1"/>
</dbReference>
<evidence type="ECO:0000313" key="9">
    <source>
        <dbReference type="Proteomes" id="UP001212997"/>
    </source>
</evidence>
<evidence type="ECO:0000313" key="8">
    <source>
        <dbReference type="EMBL" id="KAJ3479390.1"/>
    </source>
</evidence>
<feature type="transmembrane region" description="Helical" evidence="6">
    <location>
        <begin position="455"/>
        <end position="478"/>
    </location>
</feature>
<dbReference type="GO" id="GO:0005886">
    <property type="term" value="C:plasma membrane"/>
    <property type="evidence" value="ECO:0007669"/>
    <property type="project" value="TreeGrafter"/>
</dbReference>
<evidence type="ECO:0000259" key="7">
    <source>
        <dbReference type="PROSITE" id="PS50850"/>
    </source>
</evidence>
<feature type="transmembrane region" description="Helical" evidence="6">
    <location>
        <begin position="107"/>
        <end position="126"/>
    </location>
</feature>
<dbReference type="SUPFAM" id="SSF103473">
    <property type="entry name" value="MFS general substrate transporter"/>
    <property type="match status" value="1"/>
</dbReference>
<dbReference type="InterPro" id="IPR011701">
    <property type="entry name" value="MFS"/>
</dbReference>
<dbReference type="EMBL" id="JANAWD010000442">
    <property type="protein sequence ID" value="KAJ3479390.1"/>
    <property type="molecule type" value="Genomic_DNA"/>
</dbReference>
<feature type="transmembrane region" description="Helical" evidence="6">
    <location>
        <begin position="308"/>
        <end position="330"/>
    </location>
</feature>
<dbReference type="InterPro" id="IPR036259">
    <property type="entry name" value="MFS_trans_sf"/>
</dbReference>
<keyword evidence="3 6" id="KW-0812">Transmembrane</keyword>
<feature type="transmembrane region" description="Helical" evidence="6">
    <location>
        <begin position="171"/>
        <end position="193"/>
    </location>
</feature>